<name>A0A2Z6QTC2_9GLOM</name>
<dbReference type="EMBL" id="BEXD01001336">
    <property type="protein sequence ID" value="GBB93623.1"/>
    <property type="molecule type" value="Genomic_DNA"/>
</dbReference>
<organism evidence="1 2">
    <name type="scientific">Rhizophagus clarus</name>
    <dbReference type="NCBI Taxonomy" id="94130"/>
    <lineage>
        <taxon>Eukaryota</taxon>
        <taxon>Fungi</taxon>
        <taxon>Fungi incertae sedis</taxon>
        <taxon>Mucoromycota</taxon>
        <taxon>Glomeromycotina</taxon>
        <taxon>Glomeromycetes</taxon>
        <taxon>Glomerales</taxon>
        <taxon>Glomeraceae</taxon>
        <taxon>Rhizophagus</taxon>
    </lineage>
</organism>
<reference evidence="1 2" key="1">
    <citation type="submission" date="2017-11" db="EMBL/GenBank/DDBJ databases">
        <title>The genome of Rhizophagus clarus HR1 reveals common genetic basis of auxotrophy among arbuscular mycorrhizal fungi.</title>
        <authorList>
            <person name="Kobayashi Y."/>
        </authorList>
    </citation>
    <scope>NUCLEOTIDE SEQUENCE [LARGE SCALE GENOMIC DNA]</scope>
    <source>
        <strain evidence="1 2">HR1</strain>
    </source>
</reference>
<dbReference type="InterPro" id="IPR013762">
    <property type="entry name" value="Integrase-like_cat_sf"/>
</dbReference>
<dbReference type="AlphaFoldDB" id="A0A2Z6QTC2"/>
<sequence length="175" mass="20166">MPRENNRIYKKTLASSESLEKNVNFFCEIGKVYSGKIKYLTDLGYGEKNGANGLSNEEVQQVLNHHLMDRSTPQSLLKRVFFYNAILLGSRGGEHFYLMAEDFKKCEGGGYDVLIYRSKTNQRVEIGNRGKADKLILPNNSDIIEVYEKYLSYRPQLSEPNFYLQECDEQNGEQI</sequence>
<accession>A0A2Z6QTC2</accession>
<dbReference type="Gene3D" id="1.10.443.10">
    <property type="entry name" value="Intergrase catalytic core"/>
    <property type="match status" value="1"/>
</dbReference>
<keyword evidence="2" id="KW-1185">Reference proteome</keyword>
<dbReference type="GO" id="GO:0015074">
    <property type="term" value="P:DNA integration"/>
    <property type="evidence" value="ECO:0007669"/>
    <property type="project" value="InterPro"/>
</dbReference>
<evidence type="ECO:0000313" key="1">
    <source>
        <dbReference type="EMBL" id="GBB93623.1"/>
    </source>
</evidence>
<proteinExistence type="predicted"/>
<comment type="caution">
    <text evidence="1">The sequence shown here is derived from an EMBL/GenBank/DDBJ whole genome shotgun (WGS) entry which is preliminary data.</text>
</comment>
<dbReference type="Proteomes" id="UP000247702">
    <property type="component" value="Unassembled WGS sequence"/>
</dbReference>
<protein>
    <submittedName>
        <fullName evidence="1">Uncharacterized protein</fullName>
    </submittedName>
</protein>
<dbReference type="GO" id="GO:0006310">
    <property type="term" value="P:DNA recombination"/>
    <property type="evidence" value="ECO:0007669"/>
    <property type="project" value="InterPro"/>
</dbReference>
<dbReference type="GO" id="GO:0003677">
    <property type="term" value="F:DNA binding"/>
    <property type="evidence" value="ECO:0007669"/>
    <property type="project" value="InterPro"/>
</dbReference>
<evidence type="ECO:0000313" key="2">
    <source>
        <dbReference type="Proteomes" id="UP000247702"/>
    </source>
</evidence>
<dbReference type="STRING" id="94130.A0A2Z6QTC2"/>
<gene>
    <name evidence="1" type="ORF">RclHR1_02200004</name>
</gene>